<organism evidence="1 2">
    <name type="scientific">Vibrio navarrensis</name>
    <dbReference type="NCBI Taxonomy" id="29495"/>
    <lineage>
        <taxon>Bacteria</taxon>
        <taxon>Pseudomonadati</taxon>
        <taxon>Pseudomonadota</taxon>
        <taxon>Gammaproteobacteria</taxon>
        <taxon>Vibrionales</taxon>
        <taxon>Vibrionaceae</taxon>
        <taxon>Vibrio</taxon>
    </lineage>
</organism>
<dbReference type="AlphaFoldDB" id="A0AAJ4I8S9"/>
<protein>
    <submittedName>
        <fullName evidence="1">DUF1367 family protein</fullName>
    </submittedName>
</protein>
<dbReference type="RefSeq" id="WP_193264779.1">
    <property type="nucleotide sequence ID" value="NZ_CP065217.1"/>
</dbReference>
<evidence type="ECO:0000313" key="1">
    <source>
        <dbReference type="EMBL" id="QPL52425.1"/>
    </source>
</evidence>
<dbReference type="EMBL" id="CP065217">
    <property type="protein sequence ID" value="QPL52425.1"/>
    <property type="molecule type" value="Genomic_DNA"/>
</dbReference>
<accession>A0AAJ4I8S9</accession>
<evidence type="ECO:0000313" key="2">
    <source>
        <dbReference type="Proteomes" id="UP000594435"/>
    </source>
</evidence>
<name>A0AAJ4I8S9_9VIBR</name>
<gene>
    <name evidence="1" type="ORF">I3X05_10375</name>
</gene>
<proteinExistence type="predicted"/>
<dbReference type="Proteomes" id="UP000594435">
    <property type="component" value="Chromosome 1"/>
</dbReference>
<dbReference type="InterPro" id="IPR009797">
    <property type="entry name" value="DUF1367"/>
</dbReference>
<reference evidence="1 2" key="1">
    <citation type="submission" date="2020-11" db="EMBL/GenBank/DDBJ databases">
        <title>Complete and Circularized Genome Assembly of a human isolate of Vibrio navarrensis biotype pommerensis with MiSeq and MinION Sequence Data.</title>
        <authorList>
            <person name="Schwartz K."/>
            <person name="Borowiak M."/>
            <person name="Deneke C."/>
            <person name="Balau V."/>
            <person name="Metelmann C."/>
            <person name="Strauch E."/>
        </authorList>
    </citation>
    <scope>NUCLEOTIDE SEQUENCE [LARGE SCALE GENOMIC DNA]</scope>
    <source>
        <strain evidence="1 2">20-VB00237</strain>
    </source>
</reference>
<sequence>MSLSLVRCKTGGLAPLSPEDDEVLRRYAIGEVIEFPKLPSKVRNPMFHRKYMALLKLGFDYWQPTGGAVCPNERHLLDNFVKFLVKHVGEEDVLLEFESAFLNQLTHKRTSYAVEKSFLSYRRWVVVEAGFFSIVTLPNGAIRKEPKSISFANMQEHEFQELYRASFNVVWNQIVRPGGYLRNEAEMENVINQMLGYV</sequence>
<dbReference type="Pfam" id="PF07105">
    <property type="entry name" value="DUF1367"/>
    <property type="match status" value="1"/>
</dbReference>